<dbReference type="GO" id="GO:0000932">
    <property type="term" value="C:P-body"/>
    <property type="evidence" value="ECO:0007669"/>
    <property type="project" value="TreeGrafter"/>
</dbReference>
<dbReference type="GO" id="GO:0017148">
    <property type="term" value="P:negative regulation of translation"/>
    <property type="evidence" value="ECO:0007669"/>
    <property type="project" value="InterPro"/>
</dbReference>
<dbReference type="PANTHER" id="PTHR13162">
    <property type="entry name" value="CCR4-NOT TRANSCRIPTION COMPLEX"/>
    <property type="match status" value="1"/>
</dbReference>
<dbReference type="GO" id="GO:0030015">
    <property type="term" value="C:CCR4-NOT core complex"/>
    <property type="evidence" value="ECO:0007669"/>
    <property type="project" value="InterPro"/>
</dbReference>
<gene>
    <name evidence="2" type="ORF">MKW94_026422</name>
</gene>
<comment type="caution">
    <text evidence="2">The sequence shown here is derived from an EMBL/GenBank/DDBJ whole genome shotgun (WGS) entry which is preliminary data.</text>
</comment>
<proteinExistence type="predicted"/>
<evidence type="ECO:0000313" key="2">
    <source>
        <dbReference type="EMBL" id="MCL7046976.1"/>
    </source>
</evidence>
<feature type="non-terminal residue" evidence="2">
    <location>
        <position position="1"/>
    </location>
</feature>
<dbReference type="GO" id="GO:0060090">
    <property type="term" value="F:molecular adaptor activity"/>
    <property type="evidence" value="ECO:0007669"/>
    <property type="project" value="TreeGrafter"/>
</dbReference>
<reference evidence="2" key="1">
    <citation type="submission" date="2022-03" db="EMBL/GenBank/DDBJ databases">
        <title>A functionally conserved STORR gene fusion in Papaver species that diverged 16.8 million years ago.</title>
        <authorList>
            <person name="Catania T."/>
        </authorList>
    </citation>
    <scope>NUCLEOTIDE SEQUENCE</scope>
    <source>
        <strain evidence="2">S-191538</strain>
    </source>
</reference>
<sequence>EPLRVSISSHLRNLIQALSPSSDSEQAVQISTNDNLDLGCAVVEKAAIEK</sequence>
<evidence type="ECO:0000259" key="1">
    <source>
        <dbReference type="Pfam" id="PF12842"/>
    </source>
</evidence>
<organism evidence="2 3">
    <name type="scientific">Papaver nudicaule</name>
    <name type="common">Iceland poppy</name>
    <dbReference type="NCBI Taxonomy" id="74823"/>
    <lineage>
        <taxon>Eukaryota</taxon>
        <taxon>Viridiplantae</taxon>
        <taxon>Streptophyta</taxon>
        <taxon>Embryophyta</taxon>
        <taxon>Tracheophyta</taxon>
        <taxon>Spermatophyta</taxon>
        <taxon>Magnoliopsida</taxon>
        <taxon>Ranunculales</taxon>
        <taxon>Papaveraceae</taxon>
        <taxon>Papaveroideae</taxon>
        <taxon>Papaver</taxon>
    </lineage>
</organism>
<dbReference type="InterPro" id="IPR040398">
    <property type="entry name" value="Not1"/>
</dbReference>
<name>A0AA41VT38_PAPNU</name>
<protein>
    <recommendedName>
        <fullName evidence="1">CCR4-NOT transcription complex subunit 1 domain-containing protein</fullName>
    </recommendedName>
</protein>
<feature type="non-terminal residue" evidence="2">
    <location>
        <position position="50"/>
    </location>
</feature>
<dbReference type="PANTHER" id="PTHR13162:SF8">
    <property type="entry name" value="CCR4-NOT TRANSCRIPTION COMPLEX SUBUNIT 1"/>
    <property type="match status" value="1"/>
</dbReference>
<feature type="domain" description="CCR4-NOT transcription complex subunit 1" evidence="1">
    <location>
        <begin position="1"/>
        <end position="50"/>
    </location>
</feature>
<dbReference type="InterPro" id="IPR024557">
    <property type="entry name" value="CNOT1_dom_4"/>
</dbReference>
<dbReference type="GO" id="GO:0000288">
    <property type="term" value="P:nuclear-transcribed mRNA catabolic process, deadenylation-dependent decay"/>
    <property type="evidence" value="ECO:0007669"/>
    <property type="project" value="TreeGrafter"/>
</dbReference>
<dbReference type="Pfam" id="PF12842">
    <property type="entry name" value="DUF3819"/>
    <property type="match status" value="1"/>
</dbReference>
<evidence type="ECO:0000313" key="3">
    <source>
        <dbReference type="Proteomes" id="UP001177140"/>
    </source>
</evidence>
<accession>A0AA41VT38</accession>
<keyword evidence="3" id="KW-1185">Reference proteome</keyword>
<dbReference type="AlphaFoldDB" id="A0AA41VT38"/>
<dbReference type="Proteomes" id="UP001177140">
    <property type="component" value="Unassembled WGS sequence"/>
</dbReference>
<dbReference type="EMBL" id="JAJJMA010287967">
    <property type="protein sequence ID" value="MCL7046976.1"/>
    <property type="molecule type" value="Genomic_DNA"/>
</dbReference>